<gene>
    <name evidence="2" type="ORF">NLI96_g9825</name>
</gene>
<sequence>MAGTRGTKRSSVVNVIPSIEKPPIVADTQDGAPDNDIVGGAESLVLVDRSNVQIDSARSVVLPAPSVNAYVTLRVVLTPYSSLPSPSAPFNSSTSVNAHTLRRLPTQDHLPPSTQSPLSHIPPTGTPNNVSVAPVHDPNVINLVRGLPEWDSWLDSVRYGFRSYHSPSNIDLFNMAISLPTNIDKHGDAYTWGKKAGGRDDMSNILCNRLGSAVSFTLVGETKEVYLTKTRRGYRERGTINFEALRPQDGAFAWNLLNNISKDGSQIPLATKPRSWCFVDTTVGFTDIYDGRNASSFSNEKELPKLQQNDIQEDSIVLVRARVSRYTQRKRDSSDRKDAKFKSAREVAKINADFYSVFFDLQSIVLLHA</sequence>
<name>A0AAD5UUR6_9APHY</name>
<feature type="region of interest" description="Disordered" evidence="1">
    <location>
        <begin position="105"/>
        <end position="133"/>
    </location>
</feature>
<protein>
    <submittedName>
        <fullName evidence="2">Uncharacterized protein</fullName>
    </submittedName>
</protein>
<dbReference type="AlphaFoldDB" id="A0AAD5UUR6"/>
<accession>A0AAD5UUR6</accession>
<organism evidence="2 3">
    <name type="scientific">Meripilus lineatus</name>
    <dbReference type="NCBI Taxonomy" id="2056292"/>
    <lineage>
        <taxon>Eukaryota</taxon>
        <taxon>Fungi</taxon>
        <taxon>Dikarya</taxon>
        <taxon>Basidiomycota</taxon>
        <taxon>Agaricomycotina</taxon>
        <taxon>Agaricomycetes</taxon>
        <taxon>Polyporales</taxon>
        <taxon>Meripilaceae</taxon>
        <taxon>Meripilus</taxon>
    </lineage>
</organism>
<evidence type="ECO:0000313" key="3">
    <source>
        <dbReference type="Proteomes" id="UP001212997"/>
    </source>
</evidence>
<keyword evidence="3" id="KW-1185">Reference proteome</keyword>
<comment type="caution">
    <text evidence="2">The sequence shown here is derived from an EMBL/GenBank/DDBJ whole genome shotgun (WGS) entry which is preliminary data.</text>
</comment>
<reference evidence="2" key="1">
    <citation type="submission" date="2022-07" db="EMBL/GenBank/DDBJ databases">
        <title>Genome Sequence of Physisporinus lineatus.</title>
        <authorList>
            <person name="Buettner E."/>
        </authorList>
    </citation>
    <scope>NUCLEOTIDE SEQUENCE</scope>
    <source>
        <strain evidence="2">VT162</strain>
    </source>
</reference>
<evidence type="ECO:0000256" key="1">
    <source>
        <dbReference type="SAM" id="MobiDB-lite"/>
    </source>
</evidence>
<evidence type="ECO:0000313" key="2">
    <source>
        <dbReference type="EMBL" id="KAJ3478337.1"/>
    </source>
</evidence>
<dbReference type="Proteomes" id="UP001212997">
    <property type="component" value="Unassembled WGS sequence"/>
</dbReference>
<proteinExistence type="predicted"/>
<dbReference type="EMBL" id="JANAWD010000519">
    <property type="protein sequence ID" value="KAJ3478337.1"/>
    <property type="molecule type" value="Genomic_DNA"/>
</dbReference>